<evidence type="ECO:0000256" key="2">
    <source>
        <dbReference type="ARBA" id="ARBA00006311"/>
    </source>
</evidence>
<sequence>MYRKQQLEMDGEVMVERNPLDLECLRRMWNLPAVSAAVNYAADMYGKAKEKPYMGYGLGVAEAGMQRALHGVLPLVARCEVPLTMVDKMACKGLDVLEQSVPIIKEEPHQVLEETKAYVATKAKPTAEMVNAILKYGGEKFHGSLQYGLDSKHVKLALKTIEQGLHLTDAFIAQYLPPDEKGFKPAPTGTSVDPSLEAVMDRGYQIRCHLTHLVQWQFLQLQHRSMDTITQLSGIINMLGWSKEQLHKRGDSLKSMTHSVRKQLQSWEGDVIARARNLAQHLVSVYEQSHKYMPEQAQMAIDRAHHFASTIYNSLPNNMTELKEDGLNLIHWNLSALQSTSQELLHMAISFPPLSYVVSELQAAWDSNSEEAQSRPNQDGNPVTNQTERLRTRQ</sequence>
<evidence type="ECO:0000313" key="5">
    <source>
        <dbReference type="EMBL" id="CAD7241538.1"/>
    </source>
</evidence>
<dbReference type="SUPFAM" id="SSF109775">
    <property type="entry name" value="Mannose-6-phosphate receptor binding protein 1 (Tip47), C-terminal domain"/>
    <property type="match status" value="1"/>
</dbReference>
<evidence type="ECO:0000313" key="6">
    <source>
        <dbReference type="Proteomes" id="UP000677054"/>
    </source>
</evidence>
<protein>
    <recommendedName>
        <fullName evidence="7">Perilipin</fullName>
    </recommendedName>
</protein>
<dbReference type="AlphaFoldDB" id="A0A7R8X2E5"/>
<accession>A0A7R8X2E5</accession>
<keyword evidence="3" id="KW-0551">Lipid droplet</keyword>
<dbReference type="Pfam" id="PF03036">
    <property type="entry name" value="Perilipin"/>
    <property type="match status" value="1"/>
</dbReference>
<evidence type="ECO:0008006" key="7">
    <source>
        <dbReference type="Google" id="ProtNLM"/>
    </source>
</evidence>
<feature type="compositionally biased region" description="Polar residues" evidence="4">
    <location>
        <begin position="367"/>
        <end position="387"/>
    </location>
</feature>
<keyword evidence="6" id="KW-1185">Reference proteome</keyword>
<dbReference type="EMBL" id="CAJPEV010000146">
    <property type="protein sequence ID" value="CAG0881365.1"/>
    <property type="molecule type" value="Genomic_DNA"/>
</dbReference>
<dbReference type="GO" id="GO:0019915">
    <property type="term" value="P:lipid storage"/>
    <property type="evidence" value="ECO:0007669"/>
    <property type="project" value="TreeGrafter"/>
</dbReference>
<evidence type="ECO:0000256" key="4">
    <source>
        <dbReference type="SAM" id="MobiDB-lite"/>
    </source>
</evidence>
<dbReference type="EMBL" id="LR899663">
    <property type="protein sequence ID" value="CAD7241538.1"/>
    <property type="molecule type" value="Genomic_DNA"/>
</dbReference>
<reference evidence="5" key="1">
    <citation type="submission" date="2020-11" db="EMBL/GenBank/DDBJ databases">
        <authorList>
            <person name="Tran Van P."/>
        </authorList>
    </citation>
    <scope>NUCLEOTIDE SEQUENCE</scope>
</reference>
<dbReference type="GO" id="GO:0005811">
    <property type="term" value="C:lipid droplet"/>
    <property type="evidence" value="ECO:0007669"/>
    <property type="project" value="UniProtKB-SubCell"/>
</dbReference>
<dbReference type="InterPro" id="IPR004279">
    <property type="entry name" value="Perilipin"/>
</dbReference>
<dbReference type="PANTHER" id="PTHR14024">
    <property type="entry name" value="PERILIPIN"/>
    <property type="match status" value="1"/>
</dbReference>
<evidence type="ECO:0000256" key="1">
    <source>
        <dbReference type="ARBA" id="ARBA00004502"/>
    </source>
</evidence>
<proteinExistence type="inferred from homology"/>
<gene>
    <name evidence="5" type="ORF">DSTB1V02_LOCUS1526</name>
</gene>
<feature type="region of interest" description="Disordered" evidence="4">
    <location>
        <begin position="367"/>
        <end position="394"/>
    </location>
</feature>
<organism evidence="5">
    <name type="scientific">Darwinula stevensoni</name>
    <dbReference type="NCBI Taxonomy" id="69355"/>
    <lineage>
        <taxon>Eukaryota</taxon>
        <taxon>Metazoa</taxon>
        <taxon>Ecdysozoa</taxon>
        <taxon>Arthropoda</taxon>
        <taxon>Crustacea</taxon>
        <taxon>Oligostraca</taxon>
        <taxon>Ostracoda</taxon>
        <taxon>Podocopa</taxon>
        <taxon>Podocopida</taxon>
        <taxon>Darwinulocopina</taxon>
        <taxon>Darwinuloidea</taxon>
        <taxon>Darwinulidae</taxon>
        <taxon>Darwinula</taxon>
    </lineage>
</organism>
<dbReference type="Proteomes" id="UP000677054">
    <property type="component" value="Unassembled WGS sequence"/>
</dbReference>
<dbReference type="PANTHER" id="PTHR14024:SF49">
    <property type="entry name" value="LIPID STORAGE DROPLETS SURFACE-BINDING PROTEIN 1"/>
    <property type="match status" value="1"/>
</dbReference>
<evidence type="ECO:0000256" key="3">
    <source>
        <dbReference type="ARBA" id="ARBA00022677"/>
    </source>
</evidence>
<dbReference type="GO" id="GO:0005829">
    <property type="term" value="C:cytosol"/>
    <property type="evidence" value="ECO:0007669"/>
    <property type="project" value="TreeGrafter"/>
</dbReference>
<comment type="subcellular location">
    <subcellularLocation>
        <location evidence="1">Lipid droplet</location>
    </subcellularLocation>
</comment>
<comment type="similarity">
    <text evidence="2">Belongs to the perilipin family.</text>
</comment>
<dbReference type="OrthoDB" id="376826at2759"/>
<dbReference type="GO" id="GO:0010890">
    <property type="term" value="P:positive regulation of triglyceride storage"/>
    <property type="evidence" value="ECO:0007669"/>
    <property type="project" value="TreeGrafter"/>
</dbReference>
<name>A0A7R8X2E5_9CRUS</name>